<name>A0A199XNP6_9FLAO</name>
<protein>
    <recommendedName>
        <fullName evidence="3">Transport and Golgi organisation 2</fullName>
    </recommendedName>
</protein>
<dbReference type="Pfam" id="PF05742">
    <property type="entry name" value="TANGO2"/>
    <property type="match status" value="1"/>
</dbReference>
<dbReference type="PATRIC" id="fig|29536.5.peg.2601"/>
<proteinExistence type="predicted"/>
<dbReference type="EMBL" id="JMTM01000065">
    <property type="protein sequence ID" value="OAZ03255.1"/>
    <property type="molecule type" value="Genomic_DNA"/>
</dbReference>
<dbReference type="AlphaFoldDB" id="A0A199XNP6"/>
<dbReference type="InterPro" id="IPR008551">
    <property type="entry name" value="TANGO2"/>
</dbReference>
<keyword evidence="2" id="KW-1185">Reference proteome</keyword>
<reference evidence="1 2" key="1">
    <citation type="submission" date="2016-06" db="EMBL/GenBank/DDBJ databases">
        <title>Draft genome sequence of Flavobacterium succinicans strain DD5b.</title>
        <authorList>
            <person name="Poehlein A."/>
            <person name="Daniel R."/>
            <person name="Simeonova D.D."/>
        </authorList>
    </citation>
    <scope>NUCLEOTIDE SEQUENCE [LARGE SCALE GENOMIC DNA]</scope>
    <source>
        <strain evidence="1 2">DD5b</strain>
    </source>
</reference>
<dbReference type="PANTHER" id="PTHR17985:SF8">
    <property type="entry name" value="TRANSPORT AND GOLGI ORGANIZATION PROTEIN 2 HOMOLOG"/>
    <property type="match status" value="1"/>
</dbReference>
<dbReference type="OrthoDB" id="4380123at2"/>
<dbReference type="RefSeq" id="WP_064716257.1">
    <property type="nucleotide sequence ID" value="NZ_JMTM01000065.1"/>
</dbReference>
<comment type="caution">
    <text evidence="1">The sequence shown here is derived from an EMBL/GenBank/DDBJ whole genome shotgun (WGS) entry which is preliminary data.</text>
</comment>
<dbReference type="Proteomes" id="UP000093807">
    <property type="component" value="Unassembled WGS sequence"/>
</dbReference>
<dbReference type="PANTHER" id="PTHR17985">
    <property type="entry name" value="SER/THR-RICH PROTEIN T10 IN DGCR REGION"/>
    <property type="match status" value="1"/>
</dbReference>
<organism evidence="1 2">
    <name type="scientific">Flavobacterium succinicans</name>
    <dbReference type="NCBI Taxonomy" id="29536"/>
    <lineage>
        <taxon>Bacteria</taxon>
        <taxon>Pseudomonadati</taxon>
        <taxon>Bacteroidota</taxon>
        <taxon>Flavobacteriia</taxon>
        <taxon>Flavobacteriales</taxon>
        <taxon>Flavobacteriaceae</taxon>
        <taxon>Flavobacterium</taxon>
    </lineage>
</organism>
<sequence>MCTVSFVHTNGKIILTSNRDEKVNRPAIAPKRYCHNGKVVLFPKDPKAGGTWFAVSEEGMVAILLNGAEEKHQVLPHYKKSRGLITLEICSANDAIQQWKTLDLSTVEPFTLVVFENQKLFQLRWNGKLKTQQELSISEKHIWSSATLYTPEIRKLRTEWFDAFIQETPKPTPEEVLHFHRHTQSDNKKFGLVIDQNNLLKTTSITQTVIESNKVTLIYQDLLLEENTIDSFIII</sequence>
<evidence type="ECO:0008006" key="3">
    <source>
        <dbReference type="Google" id="ProtNLM"/>
    </source>
</evidence>
<evidence type="ECO:0000313" key="2">
    <source>
        <dbReference type="Proteomes" id="UP000093807"/>
    </source>
</evidence>
<gene>
    <name evidence="1" type="ORF">FLB_25010</name>
</gene>
<evidence type="ECO:0000313" key="1">
    <source>
        <dbReference type="EMBL" id="OAZ03255.1"/>
    </source>
</evidence>
<accession>A0A199XNP6</accession>